<reference evidence="12" key="2">
    <citation type="journal article" date="2014" name="Mol. Biochem. Parasitol.">
        <title>Capturing the variant surface glycoprotein repertoire (the VSGnome) of Trypanosoma brucei Lister 427.</title>
        <authorList>
            <person name="Cross G.A."/>
            <person name="Kim H.S."/>
            <person name="Wickstead B."/>
        </authorList>
    </citation>
    <scope>NUCLEOTIDE SEQUENCE</scope>
    <source>
        <strain evidence="12">Lister 427</strain>
    </source>
</reference>
<comment type="subcellular location">
    <subcellularLocation>
        <location evidence="2">Cell membrane</location>
        <topology evidence="2">Lipid-anchor</topology>
        <topology evidence="2">GPI-anchor</topology>
    </subcellularLocation>
</comment>
<evidence type="ECO:0000256" key="8">
    <source>
        <dbReference type="ARBA" id="ARBA00023288"/>
    </source>
</evidence>
<dbReference type="Pfam" id="PF13206">
    <property type="entry name" value="VSG_B"/>
    <property type="match status" value="1"/>
</dbReference>
<dbReference type="GO" id="GO:0005886">
    <property type="term" value="C:plasma membrane"/>
    <property type="evidence" value="ECO:0007669"/>
    <property type="project" value="UniProtKB-SubCell"/>
</dbReference>
<keyword evidence="9" id="KW-0175">Coiled coil</keyword>
<evidence type="ECO:0000313" key="12">
    <source>
        <dbReference type="EMBL" id="AGH60328.1"/>
    </source>
</evidence>
<name>M4SVB4_9TRYP</name>
<keyword evidence="3" id="KW-1003">Cell membrane</keyword>
<evidence type="ECO:0000256" key="7">
    <source>
        <dbReference type="ARBA" id="ARBA00023180"/>
    </source>
</evidence>
<evidence type="ECO:0000256" key="10">
    <source>
        <dbReference type="SAM" id="SignalP"/>
    </source>
</evidence>
<keyword evidence="4" id="KW-0336">GPI-anchor</keyword>
<dbReference type="VEuPathDB" id="TriTrypDB:Tb927.11.19410"/>
<accession>M4SVB4</accession>
<keyword evidence="5 10" id="KW-0732">Signal</keyword>
<evidence type="ECO:0000259" key="11">
    <source>
        <dbReference type="Pfam" id="PF13206"/>
    </source>
</evidence>
<dbReference type="AlphaFoldDB" id="M4SVB4"/>
<dbReference type="VEuPathDB" id="TriTrypDB:Tb427_000345800"/>
<evidence type="ECO:0000256" key="5">
    <source>
        <dbReference type="ARBA" id="ARBA00022729"/>
    </source>
</evidence>
<organism evidence="12">
    <name type="scientific">Trypanosoma brucei</name>
    <dbReference type="NCBI Taxonomy" id="5691"/>
    <lineage>
        <taxon>Eukaryota</taxon>
        <taxon>Discoba</taxon>
        <taxon>Euglenozoa</taxon>
        <taxon>Kinetoplastea</taxon>
        <taxon>Metakinetoplastina</taxon>
        <taxon>Trypanosomatida</taxon>
        <taxon>Trypanosomatidae</taxon>
        <taxon>Trypanosoma</taxon>
    </lineage>
</organism>
<feature type="coiled-coil region" evidence="9">
    <location>
        <begin position="146"/>
        <end position="173"/>
    </location>
</feature>
<evidence type="ECO:0000256" key="3">
    <source>
        <dbReference type="ARBA" id="ARBA00022475"/>
    </source>
</evidence>
<feature type="chain" id="PRO_5004057378" evidence="10">
    <location>
        <begin position="24"/>
        <end position="414"/>
    </location>
</feature>
<feature type="signal peptide" evidence="10">
    <location>
        <begin position="1"/>
        <end position="23"/>
    </location>
</feature>
<sequence length="414" mass="44473">MKFYRLGLTLMALFSLVIPNSKAAVKSGENKALFAKLCTLMTLADSPITISNEAVDSSADADMINQLNMTFSSPEWREMFKTQPGKGNWHEAVPDAYKKYEGWADMWPKWLSAYQAEEADTAAAKTKALGIGQLTQAQKHVLRPVMFKQAARAQQLIEEMAAAKREEQNDDAKQAQTLLKQAAYGDAKKSRTTLTSADMLGSACDATTSNCCDNTASKQVTTTIAALQLCVRAAGSSVTDMCVNPGSPLTQWNNGKTGAPANWQVIAAHCSGKPVVNDPATVLEQTVADILASLHLNDNALYIGAYAATNCGADQTTGFCVKYSTDNNGDMKTVEGQPWLTKIRQVIAGLRKSRQGSEKAKQIKAILAKLVDEIKTEVSLAKTLPDQQPETTALPVTAVAAAGESCTTHRTNGT</sequence>
<evidence type="ECO:0000256" key="1">
    <source>
        <dbReference type="ARBA" id="ARBA00002523"/>
    </source>
</evidence>
<evidence type="ECO:0000256" key="2">
    <source>
        <dbReference type="ARBA" id="ARBA00004609"/>
    </source>
</evidence>
<dbReference type="GO" id="GO:0098552">
    <property type="term" value="C:side of membrane"/>
    <property type="evidence" value="ECO:0007669"/>
    <property type="project" value="UniProtKB-KW"/>
</dbReference>
<proteinExistence type="predicted"/>
<evidence type="ECO:0000256" key="6">
    <source>
        <dbReference type="ARBA" id="ARBA00023136"/>
    </source>
</evidence>
<keyword evidence="7" id="KW-0325">Glycoprotein</keyword>
<dbReference type="InterPro" id="IPR025932">
    <property type="entry name" value="Trypano_VSG_B_N_dom"/>
</dbReference>
<evidence type="ECO:0000256" key="9">
    <source>
        <dbReference type="SAM" id="Coils"/>
    </source>
</evidence>
<comment type="function">
    <text evidence="1">VSG forms a coat on the surface of the parasite. The trypanosome evades the immune response of the host by expressing a series of antigenically distinct VSGs from an estimated 1000 VSG genes.</text>
</comment>
<feature type="domain" description="Trypanosome variant surface glycoprotein B-type N-terminal" evidence="11">
    <location>
        <begin position="13"/>
        <end position="367"/>
    </location>
</feature>
<evidence type="ECO:0000256" key="4">
    <source>
        <dbReference type="ARBA" id="ARBA00022622"/>
    </source>
</evidence>
<reference evidence="12" key="1">
    <citation type="submission" date="2013-02" db="EMBL/GenBank/DDBJ databases">
        <authorList>
            <person name="Cross G.A.M."/>
            <person name="Kim H.-S."/>
            <person name="Wickstead B."/>
        </authorList>
    </citation>
    <scope>NUCLEOTIDE SEQUENCE</scope>
    <source>
        <strain evidence="12">Lister 427</strain>
    </source>
</reference>
<keyword evidence="8" id="KW-0449">Lipoprotein</keyword>
<protein>
    <submittedName>
        <fullName evidence="12">Variant surface glycoprotein 1396</fullName>
    </submittedName>
</protein>
<dbReference type="EMBL" id="KC612897">
    <property type="protein sequence ID" value="AGH60328.1"/>
    <property type="molecule type" value="Genomic_DNA"/>
</dbReference>
<keyword evidence="6" id="KW-0472">Membrane</keyword>